<dbReference type="PROSITE" id="PS51975">
    <property type="entry name" value="RNASE_H_2"/>
    <property type="match status" value="1"/>
</dbReference>
<dbReference type="GO" id="GO:0030145">
    <property type="term" value="F:manganese ion binding"/>
    <property type="evidence" value="ECO:0007669"/>
    <property type="project" value="UniProtKB-UniRule"/>
</dbReference>
<organism evidence="18 19">
    <name type="scientific">Gluconobacter oxydans DSM 3504</name>
    <dbReference type="NCBI Taxonomy" id="1288313"/>
    <lineage>
        <taxon>Bacteria</taxon>
        <taxon>Pseudomonadati</taxon>
        <taxon>Pseudomonadota</taxon>
        <taxon>Alphaproteobacteria</taxon>
        <taxon>Acetobacterales</taxon>
        <taxon>Acetobacteraceae</taxon>
        <taxon>Gluconobacter</taxon>
    </lineage>
</organism>
<evidence type="ECO:0000256" key="13">
    <source>
        <dbReference type="ARBA" id="ARBA00023211"/>
    </source>
</evidence>
<dbReference type="PANTHER" id="PTHR10954">
    <property type="entry name" value="RIBONUCLEASE H2 SUBUNIT A"/>
    <property type="match status" value="1"/>
</dbReference>
<evidence type="ECO:0000256" key="10">
    <source>
        <dbReference type="ARBA" id="ARBA00022723"/>
    </source>
</evidence>
<keyword evidence="10 14" id="KW-0479">Metal-binding</keyword>
<evidence type="ECO:0000313" key="18">
    <source>
        <dbReference type="EMBL" id="AHK70283.1"/>
    </source>
</evidence>
<keyword evidence="8 14" id="KW-0963">Cytoplasm</keyword>
<dbReference type="Proteomes" id="UP000031656">
    <property type="component" value="Chromosome"/>
</dbReference>
<evidence type="ECO:0000256" key="15">
    <source>
        <dbReference type="PROSITE-ProRule" id="PRU01319"/>
    </source>
</evidence>
<dbReference type="InterPro" id="IPR036397">
    <property type="entry name" value="RNaseH_sf"/>
</dbReference>
<dbReference type="HOGENOM" id="CLU_036532_3_2_5"/>
<dbReference type="GO" id="GO:0006298">
    <property type="term" value="P:mismatch repair"/>
    <property type="evidence" value="ECO:0007669"/>
    <property type="project" value="TreeGrafter"/>
</dbReference>
<feature type="domain" description="RNase H type-2" evidence="17">
    <location>
        <begin position="12"/>
        <end position="205"/>
    </location>
</feature>
<sequence length="207" mass="21890">MPDYALEAAHGGLVVGIDEVGRGPLAGPVVASAVAFTAPPSETLSSLLDDSKKLTARRRMLAYEALMADEQALIGIGAASVAEIEQINIAQACYLAMRRALSRLGRTPDLALVDGKHAPKLPCPIKMVIGGDGISLSIAAASIIAKVTRDRLMARLAVRHDAYGWERNAGYGTAAHMQGLKLRGVTPHHRRGFAPIRNMIEAEAHAA</sequence>
<dbReference type="PANTHER" id="PTHR10954:SF18">
    <property type="entry name" value="RIBONUCLEASE HII"/>
    <property type="match status" value="1"/>
</dbReference>
<gene>
    <name evidence="14 18" type="primary">rnhB</name>
    <name evidence="18" type="ORF">GLS_c03660</name>
</gene>
<dbReference type="GeneID" id="56904612"/>
<dbReference type="HAMAP" id="MF_00052_B">
    <property type="entry name" value="RNase_HII_B"/>
    <property type="match status" value="1"/>
</dbReference>
<dbReference type="GO" id="GO:0043137">
    <property type="term" value="P:DNA replication, removal of RNA primer"/>
    <property type="evidence" value="ECO:0007669"/>
    <property type="project" value="TreeGrafter"/>
</dbReference>
<comment type="cofactor">
    <cofactor evidence="14 15">
        <name>Mn(2+)</name>
        <dbReference type="ChEBI" id="CHEBI:29035"/>
    </cofactor>
    <cofactor evidence="14 15">
        <name>Mg(2+)</name>
        <dbReference type="ChEBI" id="CHEBI:18420"/>
    </cofactor>
    <text evidence="14 15">Manganese or magnesium. Binds 1 divalent metal ion per monomer in the absence of substrate. May bind a second metal ion after substrate binding.</text>
</comment>
<evidence type="ECO:0000256" key="12">
    <source>
        <dbReference type="ARBA" id="ARBA00022801"/>
    </source>
</evidence>
<dbReference type="InterPro" id="IPR012337">
    <property type="entry name" value="RNaseH-like_sf"/>
</dbReference>
<comment type="cofactor">
    <cofactor evidence="2">
        <name>Mg(2+)</name>
        <dbReference type="ChEBI" id="CHEBI:18420"/>
    </cofactor>
</comment>
<dbReference type="Pfam" id="PF01351">
    <property type="entry name" value="RNase_HII"/>
    <property type="match status" value="1"/>
</dbReference>
<evidence type="ECO:0000256" key="16">
    <source>
        <dbReference type="RuleBase" id="RU003515"/>
    </source>
</evidence>
<evidence type="ECO:0000256" key="2">
    <source>
        <dbReference type="ARBA" id="ARBA00001946"/>
    </source>
</evidence>
<dbReference type="InterPro" id="IPR024567">
    <property type="entry name" value="RNase_HII/HIII_dom"/>
</dbReference>
<keyword evidence="12 14" id="KW-0378">Hydrolase</keyword>
<evidence type="ECO:0000256" key="14">
    <source>
        <dbReference type="HAMAP-Rule" id="MF_00052"/>
    </source>
</evidence>
<dbReference type="NCBIfam" id="NF000595">
    <property type="entry name" value="PRK00015.1-3"/>
    <property type="match status" value="1"/>
</dbReference>
<dbReference type="AlphaFoldDB" id="A0A067Z1L5"/>
<comment type="subcellular location">
    <subcellularLocation>
        <location evidence="4 14">Cytoplasm</location>
    </subcellularLocation>
</comment>
<evidence type="ECO:0000259" key="17">
    <source>
        <dbReference type="PROSITE" id="PS51975"/>
    </source>
</evidence>
<dbReference type="GO" id="GO:0005737">
    <property type="term" value="C:cytoplasm"/>
    <property type="evidence" value="ECO:0007669"/>
    <property type="project" value="UniProtKB-SubCell"/>
</dbReference>
<evidence type="ECO:0000256" key="8">
    <source>
        <dbReference type="ARBA" id="ARBA00022490"/>
    </source>
</evidence>
<comment type="function">
    <text evidence="3 14 16">Endonuclease that specifically degrades the RNA of RNA-DNA hybrids.</text>
</comment>
<evidence type="ECO:0000313" key="19">
    <source>
        <dbReference type="Proteomes" id="UP000031656"/>
    </source>
</evidence>
<comment type="catalytic activity">
    <reaction evidence="1 14 15 16">
        <text>Endonucleolytic cleavage to 5'-phosphomonoester.</text>
        <dbReference type="EC" id="3.1.26.4"/>
    </reaction>
</comment>
<evidence type="ECO:0000256" key="6">
    <source>
        <dbReference type="ARBA" id="ARBA00012180"/>
    </source>
</evidence>
<dbReference type="SUPFAM" id="SSF53098">
    <property type="entry name" value="Ribonuclease H-like"/>
    <property type="match status" value="1"/>
</dbReference>
<dbReference type="GO" id="GO:0004523">
    <property type="term" value="F:RNA-DNA hybrid ribonuclease activity"/>
    <property type="evidence" value="ECO:0007669"/>
    <property type="project" value="UniProtKB-UniRule"/>
</dbReference>
<reference evidence="18 19" key="1">
    <citation type="journal article" date="2015" name="Appl. Microbiol. Biotechnol.">
        <title>The consequence of an additional NADH dehydrogenase paralog on the growth of Gluconobacter oxydans DSM3504.</title>
        <authorList>
            <person name="Kostner D."/>
            <person name="Luchterhand B."/>
            <person name="Junker A."/>
            <person name="Volland S."/>
            <person name="Daniel R."/>
            <person name="Buchs J."/>
            <person name="Liebl W."/>
            <person name="Ehrenreich A."/>
        </authorList>
    </citation>
    <scope>NUCLEOTIDE SEQUENCE [LARGE SCALE GENOMIC DNA]</scope>
    <source>
        <strain evidence="18">DSM 3504</strain>
    </source>
</reference>
<dbReference type="GO" id="GO:0003723">
    <property type="term" value="F:RNA binding"/>
    <property type="evidence" value="ECO:0007669"/>
    <property type="project" value="UniProtKB-UniRule"/>
</dbReference>
<dbReference type="InterPro" id="IPR022898">
    <property type="entry name" value="RNase_HII"/>
</dbReference>
<evidence type="ECO:0000256" key="3">
    <source>
        <dbReference type="ARBA" id="ARBA00004065"/>
    </source>
</evidence>
<dbReference type="CDD" id="cd07182">
    <property type="entry name" value="RNase_HII_bacteria_HII_like"/>
    <property type="match status" value="1"/>
</dbReference>
<feature type="binding site" evidence="14 15">
    <location>
        <position position="18"/>
    </location>
    <ligand>
        <name>a divalent metal cation</name>
        <dbReference type="ChEBI" id="CHEBI:60240"/>
    </ligand>
</feature>
<comment type="similarity">
    <text evidence="5 14 16">Belongs to the RNase HII family.</text>
</comment>
<feature type="binding site" evidence="14 15">
    <location>
        <position position="114"/>
    </location>
    <ligand>
        <name>a divalent metal cation</name>
        <dbReference type="ChEBI" id="CHEBI:60240"/>
    </ligand>
</feature>
<evidence type="ECO:0000256" key="5">
    <source>
        <dbReference type="ARBA" id="ARBA00007383"/>
    </source>
</evidence>
<dbReference type="RefSeq" id="WP_041110825.1">
    <property type="nucleotide sequence ID" value="NZ_CP004373.1"/>
</dbReference>
<dbReference type="Gene3D" id="3.30.420.10">
    <property type="entry name" value="Ribonuclease H-like superfamily/Ribonuclease H"/>
    <property type="match status" value="1"/>
</dbReference>
<dbReference type="EC" id="3.1.26.4" evidence="6 14"/>
<accession>A0A067Z1L5</accession>
<keyword evidence="11 14" id="KW-0255">Endonuclease</keyword>
<evidence type="ECO:0000256" key="7">
    <source>
        <dbReference type="ARBA" id="ARBA00019179"/>
    </source>
</evidence>
<feature type="binding site" evidence="14 15">
    <location>
        <position position="19"/>
    </location>
    <ligand>
        <name>a divalent metal cation</name>
        <dbReference type="ChEBI" id="CHEBI:60240"/>
    </ligand>
</feature>
<evidence type="ECO:0000256" key="9">
    <source>
        <dbReference type="ARBA" id="ARBA00022722"/>
    </source>
</evidence>
<keyword evidence="9 14" id="KW-0540">Nuclease</keyword>
<evidence type="ECO:0000256" key="11">
    <source>
        <dbReference type="ARBA" id="ARBA00022759"/>
    </source>
</evidence>
<dbReference type="GO" id="GO:0032299">
    <property type="term" value="C:ribonuclease H2 complex"/>
    <property type="evidence" value="ECO:0007669"/>
    <property type="project" value="TreeGrafter"/>
</dbReference>
<name>A0A067Z1L5_GLUOY</name>
<proteinExistence type="inferred from homology"/>
<evidence type="ECO:0000256" key="4">
    <source>
        <dbReference type="ARBA" id="ARBA00004496"/>
    </source>
</evidence>
<protein>
    <recommendedName>
        <fullName evidence="7 14">Ribonuclease HII</fullName>
        <shortName evidence="14">RNase HII</shortName>
        <ecNumber evidence="6 14">3.1.26.4</ecNumber>
    </recommendedName>
</protein>
<dbReference type="InterPro" id="IPR001352">
    <property type="entry name" value="RNase_HII/HIII"/>
</dbReference>
<evidence type="ECO:0000256" key="1">
    <source>
        <dbReference type="ARBA" id="ARBA00000077"/>
    </source>
</evidence>
<keyword evidence="13 14" id="KW-0464">Manganese</keyword>
<dbReference type="EMBL" id="CP004373">
    <property type="protein sequence ID" value="AHK70283.1"/>
    <property type="molecule type" value="Genomic_DNA"/>
</dbReference>
<dbReference type="KEGG" id="goy:GLS_c03660"/>